<gene>
    <name evidence="1" type="ORF">MML48_4g00011534</name>
</gene>
<protein>
    <submittedName>
        <fullName evidence="1">Uncharacterized protein</fullName>
    </submittedName>
</protein>
<sequence length="280" mass="31341">MSEPTLIPVNEADLKDLKGRMKLISEADPSQYHNEFSLKRYLRAFKTPDDAFKAILKTNKWRKEYGVAELSPEIAIIKKNLDAKKARVLKHRDLHGRPVIYIPAKYHNVNDRDINELTKFIVYCLEDASKRCFEEVIDNLCIVFDLRDFGLNCMDYQVLKNMIWLLSKHYPERLGVCLIINAPTLFAGCWSIIKGCESTGNDGGEPPRKKSRRNSTTLSDTMQASNGCMQNGAVSATNGAAENGHGDGAGDIGTTVTALNQTTQDIVRLIGQYLKSEGLK</sequence>
<dbReference type="Proteomes" id="UP001056778">
    <property type="component" value="Chromosome 4"/>
</dbReference>
<accession>A0ACB9T9P9</accession>
<organism evidence="1 2">
    <name type="scientific">Holotrichia oblita</name>
    <name type="common">Chafer beetle</name>
    <dbReference type="NCBI Taxonomy" id="644536"/>
    <lineage>
        <taxon>Eukaryota</taxon>
        <taxon>Metazoa</taxon>
        <taxon>Ecdysozoa</taxon>
        <taxon>Arthropoda</taxon>
        <taxon>Hexapoda</taxon>
        <taxon>Insecta</taxon>
        <taxon>Pterygota</taxon>
        <taxon>Neoptera</taxon>
        <taxon>Endopterygota</taxon>
        <taxon>Coleoptera</taxon>
        <taxon>Polyphaga</taxon>
        <taxon>Scarabaeiformia</taxon>
        <taxon>Scarabaeidae</taxon>
        <taxon>Melolonthinae</taxon>
        <taxon>Holotrichia</taxon>
    </lineage>
</organism>
<comment type="caution">
    <text evidence="1">The sequence shown here is derived from an EMBL/GenBank/DDBJ whole genome shotgun (WGS) entry which is preliminary data.</text>
</comment>
<name>A0ACB9T9P9_HOLOL</name>
<reference evidence="1" key="1">
    <citation type="submission" date="2022-04" db="EMBL/GenBank/DDBJ databases">
        <title>Chromosome-scale genome assembly of Holotrichia oblita Faldermann.</title>
        <authorList>
            <person name="Rongchong L."/>
        </authorList>
    </citation>
    <scope>NUCLEOTIDE SEQUENCE</scope>
    <source>
        <strain evidence="1">81SQS9</strain>
    </source>
</reference>
<proteinExistence type="predicted"/>
<evidence type="ECO:0000313" key="1">
    <source>
        <dbReference type="EMBL" id="KAI4463444.1"/>
    </source>
</evidence>
<dbReference type="EMBL" id="CM043018">
    <property type="protein sequence ID" value="KAI4463444.1"/>
    <property type="molecule type" value="Genomic_DNA"/>
</dbReference>
<keyword evidence="2" id="KW-1185">Reference proteome</keyword>
<evidence type="ECO:0000313" key="2">
    <source>
        <dbReference type="Proteomes" id="UP001056778"/>
    </source>
</evidence>